<evidence type="ECO:0000256" key="5">
    <source>
        <dbReference type="ARBA" id="ARBA00022827"/>
    </source>
</evidence>
<comment type="subunit">
    <text evidence="3">Homodimer.</text>
</comment>
<dbReference type="InterPro" id="IPR050741">
    <property type="entry name" value="Acyl-CoA_dehydrogenase"/>
</dbReference>
<dbReference type="InterPro" id="IPR009100">
    <property type="entry name" value="AcylCoA_DH/oxidase_NM_dom_sf"/>
</dbReference>
<dbReference type="Gene3D" id="2.40.110.10">
    <property type="entry name" value="Butyryl-CoA Dehydrogenase, subunit A, domain 2"/>
    <property type="match status" value="1"/>
</dbReference>
<comment type="similarity">
    <text evidence="2 7">Belongs to the acyl-CoA dehydrogenase family.</text>
</comment>
<keyword evidence="5 7" id="KW-0274">FAD</keyword>
<dbReference type="Pfam" id="PF02771">
    <property type="entry name" value="Acyl-CoA_dh_N"/>
    <property type="match status" value="1"/>
</dbReference>
<dbReference type="InterPro" id="IPR006091">
    <property type="entry name" value="Acyl-CoA_Oxase/DH_mid-dom"/>
</dbReference>
<dbReference type="GO" id="GO:0003995">
    <property type="term" value="F:acyl-CoA dehydrogenase activity"/>
    <property type="evidence" value="ECO:0007669"/>
    <property type="project" value="TreeGrafter"/>
</dbReference>
<protein>
    <submittedName>
        <fullName evidence="11">Acyl-CoA dehydrogenase</fullName>
    </submittedName>
</protein>
<evidence type="ECO:0000313" key="12">
    <source>
        <dbReference type="Proteomes" id="UP000476030"/>
    </source>
</evidence>
<accession>A0A6L8W8Q2</accession>
<reference evidence="11 12" key="1">
    <citation type="submission" date="2019-12" db="EMBL/GenBank/DDBJ databases">
        <title>Snethiella sp. nov. sp. isolated from sea sand.</title>
        <authorList>
            <person name="Kim J."/>
            <person name="Jeong S.E."/>
            <person name="Jung H.S."/>
            <person name="Jeon C.O."/>
        </authorList>
    </citation>
    <scope>NUCLEOTIDE SEQUENCE [LARGE SCALE GENOMIC DNA]</scope>
    <source>
        <strain evidence="11 12">DP05</strain>
    </source>
</reference>
<dbReference type="GO" id="GO:0005737">
    <property type="term" value="C:cytoplasm"/>
    <property type="evidence" value="ECO:0007669"/>
    <property type="project" value="TreeGrafter"/>
</dbReference>
<dbReference type="InterPro" id="IPR037069">
    <property type="entry name" value="AcylCoA_DH/ox_N_sf"/>
</dbReference>
<proteinExistence type="inferred from homology"/>
<comment type="caution">
    <text evidence="11">The sequence shown here is derived from an EMBL/GenBank/DDBJ whole genome shotgun (WGS) entry which is preliminary data.</text>
</comment>
<dbReference type="InterPro" id="IPR036250">
    <property type="entry name" value="AcylCo_DH-like_C"/>
</dbReference>
<dbReference type="FunFam" id="2.40.110.10:FF:000002">
    <property type="entry name" value="Acyl-CoA dehydrogenase fadE12"/>
    <property type="match status" value="1"/>
</dbReference>
<keyword evidence="6 7" id="KW-0560">Oxidoreductase</keyword>
<dbReference type="InterPro" id="IPR013786">
    <property type="entry name" value="AcylCoA_DH/ox_N"/>
</dbReference>
<dbReference type="InterPro" id="IPR009075">
    <property type="entry name" value="AcylCo_DH/oxidase_C"/>
</dbReference>
<dbReference type="SUPFAM" id="SSF56645">
    <property type="entry name" value="Acyl-CoA dehydrogenase NM domain-like"/>
    <property type="match status" value="1"/>
</dbReference>
<organism evidence="11 12">
    <name type="scientific">Sneathiella litorea</name>
    <dbReference type="NCBI Taxonomy" id="2606216"/>
    <lineage>
        <taxon>Bacteria</taxon>
        <taxon>Pseudomonadati</taxon>
        <taxon>Pseudomonadota</taxon>
        <taxon>Alphaproteobacteria</taxon>
        <taxon>Sneathiellales</taxon>
        <taxon>Sneathiellaceae</taxon>
        <taxon>Sneathiella</taxon>
    </lineage>
</organism>
<dbReference type="InterPro" id="IPR046373">
    <property type="entry name" value="Acyl-CoA_Oxase/DH_mid-dom_sf"/>
</dbReference>
<dbReference type="Pfam" id="PF00441">
    <property type="entry name" value="Acyl-CoA_dh_1"/>
    <property type="match status" value="1"/>
</dbReference>
<dbReference type="PANTHER" id="PTHR48083:SF13">
    <property type="entry name" value="ACYL-COA DEHYDROGENASE FAMILY MEMBER 11"/>
    <property type="match status" value="1"/>
</dbReference>
<comment type="cofactor">
    <cofactor evidence="1 7">
        <name>FAD</name>
        <dbReference type="ChEBI" id="CHEBI:57692"/>
    </cofactor>
</comment>
<dbReference type="PANTHER" id="PTHR48083">
    <property type="entry name" value="MEDIUM-CHAIN SPECIFIC ACYL-COA DEHYDROGENASE, MITOCHONDRIAL-RELATED"/>
    <property type="match status" value="1"/>
</dbReference>
<dbReference type="Gene3D" id="1.10.540.10">
    <property type="entry name" value="Acyl-CoA dehydrogenase/oxidase, N-terminal domain"/>
    <property type="match status" value="1"/>
</dbReference>
<dbReference type="SUPFAM" id="SSF47203">
    <property type="entry name" value="Acyl-CoA dehydrogenase C-terminal domain-like"/>
    <property type="match status" value="1"/>
</dbReference>
<name>A0A6L8W8Q2_9PROT</name>
<evidence type="ECO:0000313" key="11">
    <source>
        <dbReference type="EMBL" id="MZR30760.1"/>
    </source>
</evidence>
<evidence type="ECO:0000256" key="3">
    <source>
        <dbReference type="ARBA" id="ARBA00011738"/>
    </source>
</evidence>
<feature type="domain" description="Acyl-CoA dehydrogenase/oxidase C-terminal" evidence="8">
    <location>
        <begin position="245"/>
        <end position="393"/>
    </location>
</feature>
<feature type="domain" description="Acyl-CoA oxidase/dehydrogenase middle" evidence="9">
    <location>
        <begin position="133"/>
        <end position="233"/>
    </location>
</feature>
<evidence type="ECO:0000259" key="8">
    <source>
        <dbReference type="Pfam" id="PF00441"/>
    </source>
</evidence>
<evidence type="ECO:0000256" key="6">
    <source>
        <dbReference type="ARBA" id="ARBA00023002"/>
    </source>
</evidence>
<dbReference type="Pfam" id="PF02770">
    <property type="entry name" value="Acyl-CoA_dh_M"/>
    <property type="match status" value="1"/>
</dbReference>
<dbReference type="RefSeq" id="WP_161315313.1">
    <property type="nucleotide sequence ID" value="NZ_WTUW01000002.1"/>
</dbReference>
<evidence type="ECO:0000256" key="1">
    <source>
        <dbReference type="ARBA" id="ARBA00001974"/>
    </source>
</evidence>
<dbReference type="Gene3D" id="1.20.140.10">
    <property type="entry name" value="Butyryl-CoA Dehydrogenase, subunit A, domain 3"/>
    <property type="match status" value="1"/>
</dbReference>
<dbReference type="GO" id="GO:0050660">
    <property type="term" value="F:flavin adenine dinucleotide binding"/>
    <property type="evidence" value="ECO:0007669"/>
    <property type="project" value="InterPro"/>
</dbReference>
<dbReference type="Proteomes" id="UP000476030">
    <property type="component" value="Unassembled WGS sequence"/>
</dbReference>
<keyword evidence="4 7" id="KW-0285">Flavoprotein</keyword>
<gene>
    <name evidence="11" type="ORF">GQE98_08955</name>
</gene>
<dbReference type="GO" id="GO:0033539">
    <property type="term" value="P:fatty acid beta-oxidation using acyl-CoA dehydrogenase"/>
    <property type="evidence" value="ECO:0007669"/>
    <property type="project" value="TreeGrafter"/>
</dbReference>
<dbReference type="AlphaFoldDB" id="A0A6L8W8Q2"/>
<sequence>MEFEYSSKCEELRQCVGYFIDQHILPRNCDWHKEVGNGQFPVSFMEDLKNLAKEEGLWNLFLPSLRPDEPGTGLSNLDYAPLAEIMGRVMWSAEVFNCNAPDTGNMELLHMFATPAQYDQWLKPLLNGDIRSAFAMTEPDVASSDATNIQTLIRRVGHEYVINGRKWFITNAAHPNCKILIVMGKTDPDAHSHSQQSMILVPIDTPGIDLVRNITVLNHHASEGHCEIVFRDVRVPASNLLGSEGDGFMMAQARLGPGRIHHCMRSIGQCEVALELMCERSQERRAFGKHLSEHGSVAENIALSRIEIEQARLLVLKTAYLIDTVGARSARKEISMIKALVPAMQCRIADRAMQTFGAMGLSPDTPLADIYTWGRALRYADGPDEVHLRGISRMEINKSAENMGEAARYLTLPDRL</sequence>
<evidence type="ECO:0000256" key="2">
    <source>
        <dbReference type="ARBA" id="ARBA00009347"/>
    </source>
</evidence>
<evidence type="ECO:0000259" key="10">
    <source>
        <dbReference type="Pfam" id="PF02771"/>
    </source>
</evidence>
<dbReference type="EMBL" id="WTUW01000002">
    <property type="protein sequence ID" value="MZR30760.1"/>
    <property type="molecule type" value="Genomic_DNA"/>
</dbReference>
<evidence type="ECO:0000256" key="4">
    <source>
        <dbReference type="ARBA" id="ARBA00022630"/>
    </source>
</evidence>
<keyword evidence="12" id="KW-1185">Reference proteome</keyword>
<evidence type="ECO:0000259" key="9">
    <source>
        <dbReference type="Pfam" id="PF02770"/>
    </source>
</evidence>
<evidence type="ECO:0000256" key="7">
    <source>
        <dbReference type="RuleBase" id="RU362125"/>
    </source>
</evidence>
<feature type="domain" description="Acyl-CoA dehydrogenase/oxidase N-terminal" evidence="10">
    <location>
        <begin position="9"/>
        <end position="129"/>
    </location>
</feature>